<dbReference type="EMBL" id="JAGQKZ010000053">
    <property type="protein sequence ID" value="MCA9392433.1"/>
    <property type="molecule type" value="Genomic_DNA"/>
</dbReference>
<dbReference type="AlphaFoldDB" id="A0A955LL69"/>
<dbReference type="Proteomes" id="UP000751518">
    <property type="component" value="Unassembled WGS sequence"/>
</dbReference>
<reference evidence="1" key="2">
    <citation type="journal article" date="2021" name="Microbiome">
        <title>Successional dynamics and alternative stable states in a saline activated sludge microbial community over 9 years.</title>
        <authorList>
            <person name="Wang Y."/>
            <person name="Ye J."/>
            <person name="Ju F."/>
            <person name="Liu L."/>
            <person name="Boyd J.A."/>
            <person name="Deng Y."/>
            <person name="Parks D.H."/>
            <person name="Jiang X."/>
            <person name="Yin X."/>
            <person name="Woodcroft B.J."/>
            <person name="Tyson G.W."/>
            <person name="Hugenholtz P."/>
            <person name="Polz M.F."/>
            <person name="Zhang T."/>
        </authorList>
    </citation>
    <scope>NUCLEOTIDE SEQUENCE</scope>
    <source>
        <strain evidence="1">HKST-UBA03</strain>
    </source>
</reference>
<dbReference type="PANTHER" id="PTHR47618:SF1">
    <property type="entry name" value="BIFUNCTIONAL OLIGORIBONUCLEASE AND PAP PHOSPHATASE NRNA"/>
    <property type="match status" value="1"/>
</dbReference>
<evidence type="ECO:0000313" key="1">
    <source>
        <dbReference type="EMBL" id="MCA9392433.1"/>
    </source>
</evidence>
<dbReference type="SUPFAM" id="SSF64182">
    <property type="entry name" value="DHH phosphoesterases"/>
    <property type="match status" value="1"/>
</dbReference>
<accession>A0A955LL69</accession>
<proteinExistence type="predicted"/>
<dbReference type="InterPro" id="IPR051319">
    <property type="entry name" value="Oligoribo/pAp-PDE_c-di-AMP_PDE"/>
</dbReference>
<name>A0A955LL69_UNCKA</name>
<evidence type="ECO:0000313" key="2">
    <source>
        <dbReference type="Proteomes" id="UP000751518"/>
    </source>
</evidence>
<sequence>MKINGAVTQVKEIVQKARKVTILTGDNPTQDVVNAMLAWHSALSLHGKKVELLAMQRDSDEFDTLPLPSEFITDLPTRRTTLKIDLENSKVKKISYEVKDGALFLYLTPESGVISGNNIEINSEHLETDLLITLGLSHPEDISVWPQDWVLALREKTPIINFDVGKRNQNYGSINVVDEGAASLSQASADFMHTLGWVVDRHSAQLLLDGIQSATLNFTRNRSVEVFESAARLMRLIEEGTPSESGESEGK</sequence>
<comment type="caution">
    <text evidence="1">The sequence shown here is derived from an EMBL/GenBank/DDBJ whole genome shotgun (WGS) entry which is preliminary data.</text>
</comment>
<dbReference type="InterPro" id="IPR038763">
    <property type="entry name" value="DHH_sf"/>
</dbReference>
<reference evidence="1" key="1">
    <citation type="submission" date="2020-04" db="EMBL/GenBank/DDBJ databases">
        <authorList>
            <person name="Zhang T."/>
        </authorList>
    </citation>
    <scope>NUCLEOTIDE SEQUENCE</scope>
    <source>
        <strain evidence="1">HKST-UBA03</strain>
    </source>
</reference>
<gene>
    <name evidence="1" type="ORF">KC614_04545</name>
</gene>
<organism evidence="1 2">
    <name type="scientific">candidate division WWE3 bacterium</name>
    <dbReference type="NCBI Taxonomy" id="2053526"/>
    <lineage>
        <taxon>Bacteria</taxon>
        <taxon>Katanobacteria</taxon>
    </lineage>
</organism>
<protein>
    <submittedName>
        <fullName evidence="1">Uncharacterized protein</fullName>
    </submittedName>
</protein>
<dbReference type="PANTHER" id="PTHR47618">
    <property type="entry name" value="BIFUNCTIONAL OLIGORIBONUCLEASE AND PAP PHOSPHATASE NRNA"/>
    <property type="match status" value="1"/>
</dbReference>
<dbReference type="Gene3D" id="3.90.1640.10">
    <property type="entry name" value="inorganic pyrophosphatase (n-terminal core)"/>
    <property type="match status" value="1"/>
</dbReference>